<dbReference type="Pfam" id="PF07963">
    <property type="entry name" value="N_methyl"/>
    <property type="match status" value="1"/>
</dbReference>
<dbReference type="OrthoDB" id="5918848at2"/>
<dbReference type="InterPro" id="IPR001082">
    <property type="entry name" value="Pilin"/>
</dbReference>
<keyword evidence="2" id="KW-0488">Methylation</keyword>
<dbReference type="SUPFAM" id="SSF54523">
    <property type="entry name" value="Pili subunits"/>
    <property type="match status" value="1"/>
</dbReference>
<dbReference type="Pfam" id="PF00114">
    <property type="entry name" value="Pilin"/>
    <property type="match status" value="1"/>
</dbReference>
<evidence type="ECO:0000256" key="3">
    <source>
        <dbReference type="SAM" id="Phobius"/>
    </source>
</evidence>
<comment type="similarity">
    <text evidence="1">Belongs to the N-Me-Phe pilin family.</text>
</comment>
<name>A0A4R6X7V9_9GAMM</name>
<organism evidence="4 5">
    <name type="scientific">Marinomonas communis</name>
    <dbReference type="NCBI Taxonomy" id="28254"/>
    <lineage>
        <taxon>Bacteria</taxon>
        <taxon>Pseudomonadati</taxon>
        <taxon>Pseudomonadota</taxon>
        <taxon>Gammaproteobacteria</taxon>
        <taxon>Oceanospirillales</taxon>
        <taxon>Oceanospirillaceae</taxon>
        <taxon>Marinomonas</taxon>
    </lineage>
</organism>
<evidence type="ECO:0000313" key="5">
    <source>
        <dbReference type="Proteomes" id="UP000295729"/>
    </source>
</evidence>
<keyword evidence="3" id="KW-1133">Transmembrane helix</keyword>
<dbReference type="GO" id="GO:0007155">
    <property type="term" value="P:cell adhesion"/>
    <property type="evidence" value="ECO:0007669"/>
    <property type="project" value="InterPro"/>
</dbReference>
<keyword evidence="3" id="KW-0472">Membrane</keyword>
<dbReference type="Gene3D" id="3.30.700.10">
    <property type="entry name" value="Glycoprotein, Type 4 Pilin"/>
    <property type="match status" value="1"/>
</dbReference>
<gene>
    <name evidence="4" type="ORF">C8D85_0480</name>
</gene>
<keyword evidence="3" id="KW-0812">Transmembrane</keyword>
<dbReference type="NCBIfam" id="TIGR02532">
    <property type="entry name" value="IV_pilin_GFxxxE"/>
    <property type="match status" value="1"/>
</dbReference>
<reference evidence="4 5" key="1">
    <citation type="submission" date="2019-03" db="EMBL/GenBank/DDBJ databases">
        <title>Genomic Encyclopedia of Type Strains, Phase IV (KMG-IV): sequencing the most valuable type-strain genomes for metagenomic binning, comparative biology and taxonomic classification.</title>
        <authorList>
            <person name="Goeker M."/>
        </authorList>
    </citation>
    <scope>NUCLEOTIDE SEQUENCE [LARGE SCALE GENOMIC DNA]</scope>
    <source>
        <strain evidence="4 5">DSM 5604</strain>
    </source>
</reference>
<protein>
    <submittedName>
        <fullName evidence="4">Type IV pilus assembly protein PilA</fullName>
    </submittedName>
</protein>
<dbReference type="RefSeq" id="WP_133560762.1">
    <property type="nucleotide sequence ID" value="NZ_SNZA01000001.1"/>
</dbReference>
<evidence type="ECO:0000256" key="2">
    <source>
        <dbReference type="ARBA" id="ARBA00022481"/>
    </source>
</evidence>
<proteinExistence type="inferred from homology"/>
<comment type="caution">
    <text evidence="4">The sequence shown here is derived from an EMBL/GenBank/DDBJ whole genome shotgun (WGS) entry which is preliminary data.</text>
</comment>
<keyword evidence="5" id="KW-1185">Reference proteome</keyword>
<sequence length="144" mass="15787">MKNQRNFGFTLIELMVVIAIISILATVSAPTFEKHIAKANLVDVQLYGNELTSAVDEFVLTHSAFPSDTDFSNFKPDHSNIDLIKAVSLSKLDTLQGSLSLSFVKGIGINENQFIKYSRTSSGTWVCETSLSSQLIPEKCTPAE</sequence>
<dbReference type="Proteomes" id="UP000295729">
    <property type="component" value="Unassembled WGS sequence"/>
</dbReference>
<dbReference type="AlphaFoldDB" id="A0A4R6X7V9"/>
<evidence type="ECO:0000313" key="4">
    <source>
        <dbReference type="EMBL" id="TDR15126.1"/>
    </source>
</evidence>
<accession>A0A4R6X7V9</accession>
<feature type="transmembrane region" description="Helical" evidence="3">
    <location>
        <begin position="7"/>
        <end position="27"/>
    </location>
</feature>
<dbReference type="InterPro" id="IPR045584">
    <property type="entry name" value="Pilin-like"/>
</dbReference>
<dbReference type="GO" id="GO:0009289">
    <property type="term" value="C:pilus"/>
    <property type="evidence" value="ECO:0007669"/>
    <property type="project" value="InterPro"/>
</dbReference>
<dbReference type="EMBL" id="SNZA01000001">
    <property type="protein sequence ID" value="TDR15126.1"/>
    <property type="molecule type" value="Genomic_DNA"/>
</dbReference>
<dbReference type="InterPro" id="IPR012902">
    <property type="entry name" value="N_methyl_site"/>
</dbReference>
<evidence type="ECO:0000256" key="1">
    <source>
        <dbReference type="ARBA" id="ARBA00005233"/>
    </source>
</evidence>